<dbReference type="AlphaFoldDB" id="A0A512NJ66"/>
<feature type="region of interest" description="Disordered" evidence="1">
    <location>
        <begin position="68"/>
        <end position="111"/>
    </location>
</feature>
<accession>A0A512NJ66</accession>
<gene>
    <name evidence="2" type="ORF">RSO01_61630</name>
</gene>
<organism evidence="2 3">
    <name type="scientific">Reyranella soli</name>
    <dbReference type="NCBI Taxonomy" id="1230389"/>
    <lineage>
        <taxon>Bacteria</taxon>
        <taxon>Pseudomonadati</taxon>
        <taxon>Pseudomonadota</taxon>
        <taxon>Alphaproteobacteria</taxon>
        <taxon>Hyphomicrobiales</taxon>
        <taxon>Reyranellaceae</taxon>
        <taxon>Reyranella</taxon>
    </lineage>
</organism>
<reference evidence="2 3" key="1">
    <citation type="submission" date="2019-07" db="EMBL/GenBank/DDBJ databases">
        <title>Whole genome shotgun sequence of Reyranella soli NBRC 108950.</title>
        <authorList>
            <person name="Hosoyama A."/>
            <person name="Uohara A."/>
            <person name="Ohji S."/>
            <person name="Ichikawa N."/>
        </authorList>
    </citation>
    <scope>NUCLEOTIDE SEQUENCE [LARGE SCALE GENOMIC DNA]</scope>
    <source>
        <strain evidence="2 3">NBRC 108950</strain>
    </source>
</reference>
<name>A0A512NJ66_9HYPH</name>
<comment type="caution">
    <text evidence="2">The sequence shown here is derived from an EMBL/GenBank/DDBJ whole genome shotgun (WGS) entry which is preliminary data.</text>
</comment>
<keyword evidence="3" id="KW-1185">Reference proteome</keyword>
<evidence type="ECO:0000313" key="2">
    <source>
        <dbReference type="EMBL" id="GEP58997.1"/>
    </source>
</evidence>
<feature type="compositionally biased region" description="Basic and acidic residues" evidence="1">
    <location>
        <begin position="82"/>
        <end position="92"/>
    </location>
</feature>
<dbReference type="EMBL" id="BKAJ01000115">
    <property type="protein sequence ID" value="GEP58997.1"/>
    <property type="molecule type" value="Genomic_DNA"/>
</dbReference>
<evidence type="ECO:0000256" key="1">
    <source>
        <dbReference type="SAM" id="MobiDB-lite"/>
    </source>
</evidence>
<evidence type="ECO:0000313" key="3">
    <source>
        <dbReference type="Proteomes" id="UP000321058"/>
    </source>
</evidence>
<proteinExistence type="predicted"/>
<protein>
    <submittedName>
        <fullName evidence="2">Uncharacterized protein</fullName>
    </submittedName>
</protein>
<dbReference type="Proteomes" id="UP000321058">
    <property type="component" value="Unassembled WGS sequence"/>
</dbReference>
<sequence length="111" mass="12413">MAASAYIDPEADPLRPLTAADIESAFRKPAGWFGRDRVRKRLYAQGFPHPFERGLWSAKAVADWLATAGSNPTGAMPRPLRKASEQQTDPRPRPTRRQRSNGYAPVVMRSH</sequence>